<dbReference type="AlphaFoldDB" id="A0AAV9JHJ9"/>
<dbReference type="EMBL" id="JAVFHQ010000022">
    <property type="protein sequence ID" value="KAK4544884.1"/>
    <property type="molecule type" value="Genomic_DNA"/>
</dbReference>
<feature type="region of interest" description="Disordered" evidence="1">
    <location>
        <begin position="523"/>
        <end position="551"/>
    </location>
</feature>
<evidence type="ECO:0000256" key="1">
    <source>
        <dbReference type="SAM" id="MobiDB-lite"/>
    </source>
</evidence>
<feature type="compositionally biased region" description="Acidic residues" evidence="1">
    <location>
        <begin position="533"/>
        <end position="547"/>
    </location>
</feature>
<evidence type="ECO:0000313" key="2">
    <source>
        <dbReference type="EMBL" id="KAK4544884.1"/>
    </source>
</evidence>
<evidence type="ECO:0008006" key="4">
    <source>
        <dbReference type="Google" id="ProtNLM"/>
    </source>
</evidence>
<comment type="caution">
    <text evidence="2">The sequence shown here is derived from an EMBL/GenBank/DDBJ whole genome shotgun (WGS) entry which is preliminary data.</text>
</comment>
<dbReference type="Proteomes" id="UP001324427">
    <property type="component" value="Unassembled WGS sequence"/>
</dbReference>
<keyword evidence="3" id="KW-1185">Reference proteome</keyword>
<feature type="region of interest" description="Disordered" evidence="1">
    <location>
        <begin position="190"/>
        <end position="286"/>
    </location>
</feature>
<feature type="compositionally biased region" description="Basic and acidic residues" evidence="1">
    <location>
        <begin position="368"/>
        <end position="378"/>
    </location>
</feature>
<proteinExistence type="predicted"/>
<feature type="compositionally biased region" description="Polar residues" evidence="1">
    <location>
        <begin position="397"/>
        <end position="406"/>
    </location>
</feature>
<protein>
    <recommendedName>
        <fullName evidence="4">C2H2-type domain-containing protein</fullName>
    </recommendedName>
</protein>
<accession>A0AAV9JHJ9</accession>
<feature type="compositionally biased region" description="Low complexity" evidence="1">
    <location>
        <begin position="385"/>
        <end position="396"/>
    </location>
</feature>
<reference evidence="2 3" key="1">
    <citation type="submission" date="2021-11" db="EMBL/GenBank/DDBJ databases">
        <title>Black yeast isolated from Biological Soil Crust.</title>
        <authorList>
            <person name="Kurbessoian T."/>
        </authorList>
    </citation>
    <scope>NUCLEOTIDE SEQUENCE [LARGE SCALE GENOMIC DNA]</scope>
    <source>
        <strain evidence="2 3">CCFEE 5522</strain>
    </source>
</reference>
<evidence type="ECO:0000313" key="3">
    <source>
        <dbReference type="Proteomes" id="UP001324427"/>
    </source>
</evidence>
<feature type="compositionally biased region" description="Polar residues" evidence="1">
    <location>
        <begin position="211"/>
        <end position="224"/>
    </location>
</feature>
<feature type="region of interest" description="Disordered" evidence="1">
    <location>
        <begin position="364"/>
        <end position="418"/>
    </location>
</feature>
<feature type="compositionally biased region" description="Basic residues" evidence="1">
    <location>
        <begin position="270"/>
        <end position="280"/>
    </location>
</feature>
<organism evidence="2 3">
    <name type="scientific">Oleoguttula mirabilis</name>
    <dbReference type="NCBI Taxonomy" id="1507867"/>
    <lineage>
        <taxon>Eukaryota</taxon>
        <taxon>Fungi</taxon>
        <taxon>Dikarya</taxon>
        <taxon>Ascomycota</taxon>
        <taxon>Pezizomycotina</taxon>
        <taxon>Dothideomycetes</taxon>
        <taxon>Dothideomycetidae</taxon>
        <taxon>Mycosphaerellales</taxon>
        <taxon>Teratosphaeriaceae</taxon>
        <taxon>Oleoguttula</taxon>
    </lineage>
</organism>
<name>A0AAV9JHJ9_9PEZI</name>
<sequence length="636" mass="69109">MNSRNAQGVEGGRSEQHIRLQAAMCALEAARITKTRLPYRHTIDATFSLPPAPGSSSSGMYSNGSIYSFMRRVVPEGYVSTEDAVTANVPIRSTFLVFSRVYLASKSSRENLLQQGYDESWEGEVVQVIRLEDYTSGDARWIGCEILYALPYKLKLHEAVYLAFANKHEEKGLIGAQPLDYSSITGRMVEQPAEGSSERVTTAAHADPRASSMQTDNGNSSQRSLVDVGTDSTEDATGATGNSATDTDRGVEEGGDQSANAVQKAPKASSLKRKRVAARAKKQDPSVCCPVPDCTHPLRPHARNTHVFDHLQDDHHIQFTRHKSKNGGNMDDMRKLQDREIRVCLRGQGLATNSRFFKWTDSGVPIVHNDEDQDTKQDVEEEGEAAAPAPSNMSAPTQHSQSGSSSRLHRQSRPAASSYQDEIIKLNPDFSIPFQIGLEQQSKEMTVTQLLDVGPHLEAMGRVDNIREVIAGVLSQSAGSKKPNGPAPASLLTSLSESEYMKKVLDGSEGSDDEEQAVAIQAPVRTPAAPKLDEDEATDEEATDEEATAATAAAAKPARAARLVCPVPGCAQLANYKISRRLRILNHLRKDHGIHIPQLGGLGGIITGIQKTQEDAIRTWLRGQSMATNSAFFITA</sequence>
<gene>
    <name evidence="2" type="ORF">LTR36_003788</name>
</gene>